<proteinExistence type="predicted"/>
<gene>
    <name evidence="1" type="ORF">ACFOUV_00250</name>
</gene>
<evidence type="ECO:0000313" key="1">
    <source>
        <dbReference type="EMBL" id="MFC4022241.1"/>
    </source>
</evidence>
<sequence length="151" mass="17765">MKEWSKDIEIDAPIEVVWSYLDGSSLDKMKQIMPQVVDQKPVKITDEVVGSVYRQKYKEGKRIEEYDVETLEYSNTTDEKRLKVGFTLANMFEITALYELKKITDNKTYFKYTTTNNPLKWFIKLFLVFASDKVVVQFIERVRNVAESKTP</sequence>
<keyword evidence="2" id="KW-1185">Reference proteome</keyword>
<comment type="caution">
    <text evidence="1">The sequence shown here is derived from an EMBL/GenBank/DDBJ whole genome shotgun (WGS) entry which is preliminary data.</text>
</comment>
<dbReference type="Proteomes" id="UP001595772">
    <property type="component" value="Unassembled WGS sequence"/>
</dbReference>
<organism evidence="1 2">
    <name type="scientific">Oceanobacillus longus</name>
    <dbReference type="NCBI Taxonomy" id="930120"/>
    <lineage>
        <taxon>Bacteria</taxon>
        <taxon>Bacillati</taxon>
        <taxon>Bacillota</taxon>
        <taxon>Bacilli</taxon>
        <taxon>Bacillales</taxon>
        <taxon>Bacillaceae</taxon>
        <taxon>Oceanobacillus</taxon>
    </lineage>
</organism>
<protein>
    <submittedName>
        <fullName evidence="1">SRPBCC family protein</fullName>
    </submittedName>
</protein>
<dbReference type="CDD" id="cd07812">
    <property type="entry name" value="SRPBCC"/>
    <property type="match status" value="1"/>
</dbReference>
<name>A0ABV8GTN3_9BACI</name>
<dbReference type="RefSeq" id="WP_379494759.1">
    <property type="nucleotide sequence ID" value="NZ_JBHSAO010000001.1"/>
</dbReference>
<dbReference type="SUPFAM" id="SSF55961">
    <property type="entry name" value="Bet v1-like"/>
    <property type="match status" value="1"/>
</dbReference>
<evidence type="ECO:0000313" key="2">
    <source>
        <dbReference type="Proteomes" id="UP001595772"/>
    </source>
</evidence>
<dbReference type="InterPro" id="IPR023393">
    <property type="entry name" value="START-like_dom_sf"/>
</dbReference>
<dbReference type="Gene3D" id="3.30.530.20">
    <property type="match status" value="1"/>
</dbReference>
<dbReference type="EMBL" id="JBHSAO010000001">
    <property type="protein sequence ID" value="MFC4022241.1"/>
    <property type="molecule type" value="Genomic_DNA"/>
</dbReference>
<accession>A0ABV8GTN3</accession>
<reference evidence="2" key="1">
    <citation type="journal article" date="2019" name="Int. J. Syst. Evol. Microbiol.">
        <title>The Global Catalogue of Microorganisms (GCM) 10K type strain sequencing project: providing services to taxonomists for standard genome sequencing and annotation.</title>
        <authorList>
            <consortium name="The Broad Institute Genomics Platform"/>
            <consortium name="The Broad Institute Genome Sequencing Center for Infectious Disease"/>
            <person name="Wu L."/>
            <person name="Ma J."/>
        </authorList>
    </citation>
    <scope>NUCLEOTIDE SEQUENCE [LARGE SCALE GENOMIC DNA]</scope>
    <source>
        <strain evidence="2">IBRC-M 10703</strain>
    </source>
</reference>